<sequence length="255" mass="29573">MKKKKKQYQNHQQAENAQEMKTLNPDQNLNLFLETPLIIQAFVLQSQLYSNIKDRTQVDRELESLRRDRVLRTFKLNTGQDDHVVMFMDDYLNQIEHVVKRMEVKIQDDLMFAIPNIGSVLKGLSQGRREVLSFLNRRKYKEMMLAPLEKNFHVTDQDGNKVFQDNIVERIQQSLGPRGRSFQTLARSVRVQSVAEHTTIEFSGRDRPSLLLAVFVVLADLNCIVVAAEVWTHNSRVCRKPLITVENCEDKGYAA</sequence>
<dbReference type="Proteomes" id="UP001604336">
    <property type="component" value="Unassembled WGS sequence"/>
</dbReference>
<dbReference type="Pfam" id="PF10494">
    <property type="entry name" value="Stk19"/>
    <property type="match status" value="2"/>
</dbReference>
<dbReference type="PANTHER" id="PTHR15243:SF0">
    <property type="entry name" value="SERINE_THREONINE-PROTEIN KINASE 19"/>
    <property type="match status" value="1"/>
</dbReference>
<dbReference type="InterPro" id="IPR045865">
    <property type="entry name" value="ACT-like_dom_sf"/>
</dbReference>
<keyword evidence="3" id="KW-0472">Membrane</keyword>
<evidence type="ECO:0000313" key="4">
    <source>
        <dbReference type="EMBL" id="KAL2454342.1"/>
    </source>
</evidence>
<dbReference type="PANTHER" id="PTHR15243">
    <property type="entry name" value="SERINE/THREONINE-PROTEIN KINASE 19"/>
    <property type="match status" value="1"/>
</dbReference>
<evidence type="ECO:0000256" key="2">
    <source>
        <dbReference type="SAM" id="MobiDB-lite"/>
    </source>
</evidence>
<keyword evidence="3" id="KW-0812">Transmembrane</keyword>
<feature type="compositionally biased region" description="Polar residues" evidence="2">
    <location>
        <begin position="9"/>
        <end position="21"/>
    </location>
</feature>
<protein>
    <submittedName>
        <fullName evidence="4">Serine/threonine-protein kinase 19-like</fullName>
    </submittedName>
</protein>
<accession>A0ABD1NSH3</accession>
<organism evidence="4 5">
    <name type="scientific">Abeliophyllum distichum</name>
    <dbReference type="NCBI Taxonomy" id="126358"/>
    <lineage>
        <taxon>Eukaryota</taxon>
        <taxon>Viridiplantae</taxon>
        <taxon>Streptophyta</taxon>
        <taxon>Embryophyta</taxon>
        <taxon>Tracheophyta</taxon>
        <taxon>Spermatophyta</taxon>
        <taxon>Magnoliopsida</taxon>
        <taxon>eudicotyledons</taxon>
        <taxon>Gunneridae</taxon>
        <taxon>Pentapetalae</taxon>
        <taxon>asterids</taxon>
        <taxon>lamiids</taxon>
        <taxon>Lamiales</taxon>
        <taxon>Oleaceae</taxon>
        <taxon>Forsythieae</taxon>
        <taxon>Abeliophyllum</taxon>
    </lineage>
</organism>
<comment type="caution">
    <text evidence="4">The sequence shown here is derived from an EMBL/GenBank/DDBJ whole genome shotgun (WGS) entry which is preliminary data.</text>
</comment>
<name>A0ABD1NSH3_9LAMI</name>
<evidence type="ECO:0000313" key="5">
    <source>
        <dbReference type="Proteomes" id="UP001604336"/>
    </source>
</evidence>
<dbReference type="AlphaFoldDB" id="A0ABD1NSH3"/>
<keyword evidence="3" id="KW-1133">Transmembrane helix</keyword>
<comment type="similarity">
    <text evidence="1">Belongs to the STK19 family.</text>
</comment>
<proteinExistence type="inferred from homology"/>
<dbReference type="InterPro" id="IPR018865">
    <property type="entry name" value="STK19-like"/>
</dbReference>
<dbReference type="EMBL" id="JBFOLK010000405">
    <property type="protein sequence ID" value="KAL2454342.1"/>
    <property type="molecule type" value="Genomic_DNA"/>
</dbReference>
<feature type="region of interest" description="Disordered" evidence="2">
    <location>
        <begin position="1"/>
        <end position="21"/>
    </location>
</feature>
<evidence type="ECO:0000256" key="3">
    <source>
        <dbReference type="SAM" id="Phobius"/>
    </source>
</evidence>
<gene>
    <name evidence="4" type="ORF">Adt_48159</name>
</gene>
<dbReference type="SUPFAM" id="SSF55021">
    <property type="entry name" value="ACT-like"/>
    <property type="match status" value="1"/>
</dbReference>
<reference evidence="5" key="1">
    <citation type="submission" date="2024-07" db="EMBL/GenBank/DDBJ databases">
        <title>Two chromosome-level genome assemblies of Korean endemic species Abeliophyllum distichum and Forsythia ovata (Oleaceae).</title>
        <authorList>
            <person name="Jang H."/>
        </authorList>
    </citation>
    <scope>NUCLEOTIDE SEQUENCE [LARGE SCALE GENOMIC DNA]</scope>
</reference>
<keyword evidence="5" id="KW-1185">Reference proteome</keyword>
<evidence type="ECO:0000256" key="1">
    <source>
        <dbReference type="ARBA" id="ARBA00093458"/>
    </source>
</evidence>
<feature type="transmembrane region" description="Helical" evidence="3">
    <location>
        <begin position="210"/>
        <end position="231"/>
    </location>
</feature>